<comment type="caution">
    <text evidence="2">Lacks conserved residue(s) required for the propagation of feature annotation.</text>
</comment>
<keyword evidence="1 2" id="KW-1015">Disulfide bond</keyword>
<dbReference type="GeneID" id="102807143"/>
<reference evidence="7" key="1">
    <citation type="submission" date="2025-08" db="UniProtKB">
        <authorList>
            <consortium name="RefSeq"/>
        </authorList>
    </citation>
    <scope>IDENTIFICATION</scope>
    <source>
        <tissue evidence="7">Testes</tissue>
    </source>
</reference>
<dbReference type="SMART" id="SM00042">
    <property type="entry name" value="CUB"/>
    <property type="match status" value="1"/>
</dbReference>
<dbReference type="InterPro" id="IPR002172">
    <property type="entry name" value="LDrepeatLR_classA_rpt"/>
</dbReference>
<evidence type="ECO:0000313" key="6">
    <source>
        <dbReference type="Proteomes" id="UP000694865"/>
    </source>
</evidence>
<sequence>MKSVYLLFALLVIGTAAQDSGCGNPRYHLGYNGTFESMNFDPAAQSRYDANAFCQWNLETSEAQNMAMEIEFGYMSVEASINCNYDSVTVYEGLDDTGPVLAILCGHNIPTKVISHSYLLYITFTSDGSIQHFGFNATWKSRDAPVECDEGIDFRCGNDETGFCISADRRCDGTEDCALGEDEVGCPVSSDTCGKPAIPPNTNSTSIAVTGGTEAIPGSWPWLVGVQDAYKDHICGGAIINERWVMTAASCVYFQRDQPSLINVLVGNHDYEERETHEHSHNLWDIYIHPSFSLLKLDYNFALLKTKSKIVFSDTVSDICVIPGGIQHPNGTKAWFAGWGYTNPSVQAFGSSVVMQAEMTIYHDDFCNDPSRYDGTVGAGEMCAGSLDGSVGACEGDDGGPLVWYNDDPTIGQVKWYILAVAGARNEETCGVPNMPGLYGEIQDVTSWINETLYYN</sequence>
<dbReference type="SMART" id="SM00192">
    <property type="entry name" value="LDLa"/>
    <property type="match status" value="1"/>
</dbReference>
<dbReference type="Pfam" id="PF00431">
    <property type="entry name" value="CUB"/>
    <property type="match status" value="1"/>
</dbReference>
<feature type="domain" description="CUB" evidence="4">
    <location>
        <begin position="22"/>
        <end position="142"/>
    </location>
</feature>
<dbReference type="SMART" id="SM00020">
    <property type="entry name" value="Tryp_SPc"/>
    <property type="match status" value="1"/>
</dbReference>
<dbReference type="PROSITE" id="PS01209">
    <property type="entry name" value="LDLRA_1"/>
    <property type="match status" value="1"/>
</dbReference>
<dbReference type="SUPFAM" id="SSF50494">
    <property type="entry name" value="Trypsin-like serine proteases"/>
    <property type="match status" value="1"/>
</dbReference>
<dbReference type="InterPro" id="IPR009003">
    <property type="entry name" value="Peptidase_S1_PA"/>
</dbReference>
<gene>
    <name evidence="7" type="primary">LOC102807143</name>
</gene>
<dbReference type="InterPro" id="IPR000859">
    <property type="entry name" value="CUB_dom"/>
</dbReference>
<dbReference type="Proteomes" id="UP000694865">
    <property type="component" value="Unplaced"/>
</dbReference>
<feature type="chain" id="PRO_5045899850" evidence="3">
    <location>
        <begin position="18"/>
        <end position="456"/>
    </location>
</feature>
<dbReference type="Gene3D" id="2.60.120.290">
    <property type="entry name" value="Spermadhesin, CUB domain"/>
    <property type="match status" value="1"/>
</dbReference>
<dbReference type="RefSeq" id="XP_006817820.1">
    <property type="nucleotide sequence ID" value="XM_006817757.1"/>
</dbReference>
<feature type="domain" description="Peptidase S1" evidence="5">
    <location>
        <begin position="209"/>
        <end position="454"/>
    </location>
</feature>
<dbReference type="PANTHER" id="PTHR24252:SF7">
    <property type="entry name" value="HYALIN"/>
    <property type="match status" value="1"/>
</dbReference>
<dbReference type="CDD" id="cd00190">
    <property type="entry name" value="Tryp_SPc"/>
    <property type="match status" value="1"/>
</dbReference>
<evidence type="ECO:0000256" key="3">
    <source>
        <dbReference type="SAM" id="SignalP"/>
    </source>
</evidence>
<dbReference type="PROSITE" id="PS50068">
    <property type="entry name" value="LDLRA_2"/>
    <property type="match status" value="1"/>
</dbReference>
<dbReference type="InterPro" id="IPR001314">
    <property type="entry name" value="Peptidase_S1A"/>
</dbReference>
<evidence type="ECO:0000256" key="2">
    <source>
        <dbReference type="PROSITE-ProRule" id="PRU00124"/>
    </source>
</evidence>
<accession>A0ABM0MCS9</accession>
<dbReference type="InterPro" id="IPR035914">
    <property type="entry name" value="Sperma_CUB_dom_sf"/>
</dbReference>
<dbReference type="CDD" id="cd00112">
    <property type="entry name" value="LDLa"/>
    <property type="match status" value="1"/>
</dbReference>
<dbReference type="SUPFAM" id="SSF57424">
    <property type="entry name" value="LDL receptor-like module"/>
    <property type="match status" value="1"/>
</dbReference>
<dbReference type="PROSITE" id="PS50240">
    <property type="entry name" value="TRYPSIN_DOM"/>
    <property type="match status" value="1"/>
</dbReference>
<dbReference type="SUPFAM" id="SSF49854">
    <property type="entry name" value="Spermadhesin, CUB domain"/>
    <property type="match status" value="1"/>
</dbReference>
<keyword evidence="6" id="KW-1185">Reference proteome</keyword>
<keyword evidence="3" id="KW-0732">Signal</keyword>
<dbReference type="InterPro" id="IPR036055">
    <property type="entry name" value="LDL_receptor-like_sf"/>
</dbReference>
<feature type="disulfide bond" evidence="2">
    <location>
        <begin position="171"/>
        <end position="186"/>
    </location>
</feature>
<evidence type="ECO:0000313" key="7">
    <source>
        <dbReference type="RefSeq" id="XP_006817820.1"/>
    </source>
</evidence>
<evidence type="ECO:0000256" key="1">
    <source>
        <dbReference type="ARBA" id="ARBA00023157"/>
    </source>
</evidence>
<dbReference type="InterPro" id="IPR001254">
    <property type="entry name" value="Trypsin_dom"/>
</dbReference>
<organism evidence="6 7">
    <name type="scientific">Saccoglossus kowalevskii</name>
    <name type="common">Acorn worm</name>
    <dbReference type="NCBI Taxonomy" id="10224"/>
    <lineage>
        <taxon>Eukaryota</taxon>
        <taxon>Metazoa</taxon>
        <taxon>Hemichordata</taxon>
        <taxon>Enteropneusta</taxon>
        <taxon>Harrimaniidae</taxon>
        <taxon>Saccoglossus</taxon>
    </lineage>
</organism>
<dbReference type="PROSITE" id="PS01180">
    <property type="entry name" value="CUB"/>
    <property type="match status" value="1"/>
</dbReference>
<dbReference type="InterPro" id="IPR043504">
    <property type="entry name" value="Peptidase_S1_PA_chymotrypsin"/>
</dbReference>
<dbReference type="Pfam" id="PF00089">
    <property type="entry name" value="Trypsin"/>
    <property type="match status" value="1"/>
</dbReference>
<evidence type="ECO:0000259" key="4">
    <source>
        <dbReference type="PROSITE" id="PS01180"/>
    </source>
</evidence>
<evidence type="ECO:0000259" key="5">
    <source>
        <dbReference type="PROSITE" id="PS50240"/>
    </source>
</evidence>
<name>A0ABM0MCS9_SACKO</name>
<protein>
    <submittedName>
        <fullName evidence="7">Transmembrane protease serine 5-like</fullName>
    </submittedName>
</protein>
<dbReference type="PRINTS" id="PR00722">
    <property type="entry name" value="CHYMOTRYPSIN"/>
</dbReference>
<dbReference type="Gene3D" id="4.10.400.10">
    <property type="entry name" value="Low-density Lipoprotein Receptor"/>
    <property type="match status" value="1"/>
</dbReference>
<dbReference type="Gene3D" id="2.40.10.10">
    <property type="entry name" value="Trypsin-like serine proteases"/>
    <property type="match status" value="1"/>
</dbReference>
<dbReference type="CDD" id="cd00041">
    <property type="entry name" value="CUB"/>
    <property type="match status" value="1"/>
</dbReference>
<feature type="signal peptide" evidence="3">
    <location>
        <begin position="1"/>
        <end position="17"/>
    </location>
</feature>
<proteinExistence type="predicted"/>
<dbReference type="InterPro" id="IPR023415">
    <property type="entry name" value="LDLR_class-A_CS"/>
</dbReference>
<dbReference type="PANTHER" id="PTHR24252">
    <property type="entry name" value="ACROSIN-RELATED"/>
    <property type="match status" value="1"/>
</dbReference>